<evidence type="ECO:0000313" key="3">
    <source>
        <dbReference type="Proteomes" id="UP001283361"/>
    </source>
</evidence>
<gene>
    <name evidence="2" type="ORF">RRG08_030686</name>
</gene>
<evidence type="ECO:0000256" key="1">
    <source>
        <dbReference type="SAM" id="MobiDB-lite"/>
    </source>
</evidence>
<reference evidence="2" key="1">
    <citation type="journal article" date="2023" name="G3 (Bethesda)">
        <title>A reference genome for the long-term kleptoplast-retaining sea slug Elysia crispata morphotype clarki.</title>
        <authorList>
            <person name="Eastman K.E."/>
            <person name="Pendleton A.L."/>
            <person name="Shaikh M.A."/>
            <person name="Suttiyut T."/>
            <person name="Ogas R."/>
            <person name="Tomko P."/>
            <person name="Gavelis G."/>
            <person name="Widhalm J.R."/>
            <person name="Wisecaver J.H."/>
        </authorList>
    </citation>
    <scope>NUCLEOTIDE SEQUENCE</scope>
    <source>
        <strain evidence="2">ECLA1</strain>
    </source>
</reference>
<name>A0AAE0Y5A0_9GAST</name>
<comment type="caution">
    <text evidence="2">The sequence shown here is derived from an EMBL/GenBank/DDBJ whole genome shotgun (WGS) entry which is preliminary data.</text>
</comment>
<evidence type="ECO:0000313" key="2">
    <source>
        <dbReference type="EMBL" id="KAK3732486.1"/>
    </source>
</evidence>
<proteinExistence type="predicted"/>
<feature type="region of interest" description="Disordered" evidence="1">
    <location>
        <begin position="1"/>
        <end position="21"/>
    </location>
</feature>
<keyword evidence="3" id="KW-1185">Reference proteome</keyword>
<organism evidence="2 3">
    <name type="scientific">Elysia crispata</name>
    <name type="common">lettuce slug</name>
    <dbReference type="NCBI Taxonomy" id="231223"/>
    <lineage>
        <taxon>Eukaryota</taxon>
        <taxon>Metazoa</taxon>
        <taxon>Spiralia</taxon>
        <taxon>Lophotrochozoa</taxon>
        <taxon>Mollusca</taxon>
        <taxon>Gastropoda</taxon>
        <taxon>Heterobranchia</taxon>
        <taxon>Euthyneura</taxon>
        <taxon>Panpulmonata</taxon>
        <taxon>Sacoglossa</taxon>
        <taxon>Placobranchoidea</taxon>
        <taxon>Plakobranchidae</taxon>
        <taxon>Elysia</taxon>
    </lineage>
</organism>
<dbReference type="EMBL" id="JAWDGP010006957">
    <property type="protein sequence ID" value="KAK3732486.1"/>
    <property type="molecule type" value="Genomic_DNA"/>
</dbReference>
<protein>
    <submittedName>
        <fullName evidence="2">Uncharacterized protein</fullName>
    </submittedName>
</protein>
<accession>A0AAE0Y5A0</accession>
<dbReference type="AlphaFoldDB" id="A0AAE0Y5A0"/>
<sequence>MTKKSTKRGTPNGGQTVPVCGVAHTTTSGQVSRLLGWTPGTGAKTSASGAVTMATVAVHWFGCVPRDSGCRLEEY</sequence>
<dbReference type="Proteomes" id="UP001283361">
    <property type="component" value="Unassembled WGS sequence"/>
</dbReference>